<evidence type="ECO:0000256" key="2">
    <source>
        <dbReference type="ARBA" id="ARBA00004496"/>
    </source>
</evidence>
<evidence type="ECO:0000259" key="6">
    <source>
        <dbReference type="Pfam" id="PF22544"/>
    </source>
</evidence>
<name>A0A7L1MP47_BOMGA</name>
<dbReference type="EMBL" id="VXBU01017005">
    <property type="protein sequence ID" value="NXN88965.1"/>
    <property type="molecule type" value="Genomic_DNA"/>
</dbReference>
<keyword evidence="3" id="KW-0963">Cytoplasm</keyword>
<evidence type="ECO:0000256" key="5">
    <source>
        <dbReference type="ARBA" id="ARBA00023273"/>
    </source>
</evidence>
<dbReference type="InterPro" id="IPR013783">
    <property type="entry name" value="Ig-like_fold"/>
</dbReference>
<feature type="non-terminal residue" evidence="7">
    <location>
        <position position="1"/>
    </location>
</feature>
<dbReference type="GO" id="GO:1904158">
    <property type="term" value="P:axonemal central apparatus assembly"/>
    <property type="evidence" value="ECO:0007669"/>
    <property type="project" value="TreeGrafter"/>
</dbReference>
<evidence type="ECO:0000256" key="1">
    <source>
        <dbReference type="ARBA" id="ARBA00004138"/>
    </source>
</evidence>
<comment type="subcellular location">
    <subcellularLocation>
        <location evidence="1">Cell projection</location>
        <location evidence="1">Cilium</location>
    </subcellularLocation>
    <subcellularLocation>
        <location evidence="2">Cytoplasm</location>
    </subcellularLocation>
</comment>
<keyword evidence="4" id="KW-0969">Cilium</keyword>
<dbReference type="PANTHER" id="PTHR23053">
    <property type="entry name" value="DLEC1 DELETED IN LUNG AND ESOPHAGEAL CANCER 1"/>
    <property type="match status" value="1"/>
</dbReference>
<dbReference type="OrthoDB" id="442692at2759"/>
<gene>
    <name evidence="7" type="primary">Hydin_4</name>
    <name evidence="7" type="ORF">BOMGAR_R11050</name>
</gene>
<dbReference type="Gene3D" id="2.60.40.10">
    <property type="entry name" value="Immunoglobulins"/>
    <property type="match status" value="5"/>
</dbReference>
<sequence length="923" mass="103260">GFPRTLRCCLSNTSLVPMAFNLCIPEDGLGEPSICSSVQIFKITHPSWRKGAPGFMKPREFRISPCRGTIRSLGSQDIEVTLCSNSVREYKLELVVDVDGVGKVLALTLTARCIVPPLRVLNPVMAFGHCCLKVPYQEKLTLVNDSDFPGCYCVLPQEHKEKAAAWYSSCEPSGIIEAHSSVEIPITLEAQLLGECNITAELAVFGREGSPLEIHLECVGQGPVVYAYPRNINFGTIQVLQDSSKSLHLSNQSDIPAPFWVEMAGKRSHWRIEPSKGVVPPNSEMSVIVTANLDDTKKFQDKMKLFIENSHTTIISLQAEGTGTTVVTNKPFAPKFDFKPHFSFTPCRYEFKMMNKGQRIHRLFWITEGFSTFQRSTCHPVLSGTKSKDPSQSPRPGSPVFKLRPLMMELRPGQTVEMVLEGCSSTAQEVKERLLCYATVGKEKAKKQIIQVDVTCRFICPAVQISPRAISFHVEKKPSDVLALQYQPLSLKNTCSLPFSIVLDLEQPFLICNVDQQPLPADSKPMMLDVGEELHLCIQFNPADENNLNSWVAERVLRMRFLEHPHEEQISVRGEVCFPNLHLQTKAVDFGCIMNDTEQELCVEMTNCSPIPAQYRWSFQTDSQVNTIRRILTRRILPSSQQMERTPWKQRTIFYKAILCKVTLFLHARKRAFVLPACLLNISTLDWEVAPCSFCIIAIVLRPGRRSLQPVVLVFQELPSTAVEPQSSVRRRGLSQFSEVEHLNVGMKEVFDVLPLWGVLQPGESQLVTFTFFGHANIVARVTALCHVEGGPTYKVVVTGEASCPSYQLDVEEIDWGLQVFNKVLKAEVTLWNTGVVEFTYVVPNSSTGTAANPLPGVPVVMPTTGSIAPGEEQVLKVYYLPGKPRVFCRTFQVQVAHLEPAEIHLKGEGTFPRITMDLPWVL</sequence>
<evidence type="ECO:0000256" key="4">
    <source>
        <dbReference type="ARBA" id="ARBA00023069"/>
    </source>
</evidence>
<dbReference type="InterPro" id="IPR033305">
    <property type="entry name" value="Hydin-like"/>
</dbReference>
<comment type="caution">
    <text evidence="7">The sequence shown here is derived from an EMBL/GenBank/DDBJ whole genome shotgun (WGS) entry which is preliminary data.</text>
</comment>
<dbReference type="Proteomes" id="UP000532545">
    <property type="component" value="Unassembled WGS sequence"/>
</dbReference>
<dbReference type="InterPro" id="IPR053879">
    <property type="entry name" value="HYDIN_VesB_CFA65-like_Ig"/>
</dbReference>
<feature type="non-terminal residue" evidence="7">
    <location>
        <position position="923"/>
    </location>
</feature>
<evidence type="ECO:0000313" key="7">
    <source>
        <dbReference type="EMBL" id="NXN88965.1"/>
    </source>
</evidence>
<dbReference type="GO" id="GO:0005930">
    <property type="term" value="C:axoneme"/>
    <property type="evidence" value="ECO:0007669"/>
    <property type="project" value="TreeGrafter"/>
</dbReference>
<dbReference type="GO" id="GO:0003341">
    <property type="term" value="P:cilium movement"/>
    <property type="evidence" value="ECO:0007669"/>
    <property type="project" value="TreeGrafter"/>
</dbReference>
<feature type="domain" description="HYDIN/VesB/CFA65-like Ig-like" evidence="6">
    <location>
        <begin position="229"/>
        <end position="319"/>
    </location>
</feature>
<keyword evidence="5" id="KW-0966">Cell projection</keyword>
<evidence type="ECO:0000313" key="8">
    <source>
        <dbReference type="Proteomes" id="UP000532545"/>
    </source>
</evidence>
<dbReference type="AlphaFoldDB" id="A0A7L1MP47"/>
<proteinExistence type="predicted"/>
<dbReference type="PANTHER" id="PTHR23053:SF0">
    <property type="entry name" value="HYDROCEPHALUS-INDUCING PROTEIN HOMOLOG"/>
    <property type="match status" value="1"/>
</dbReference>
<dbReference type="Pfam" id="PF22544">
    <property type="entry name" value="HYDIN_VesB_CFA65-like_Ig"/>
    <property type="match status" value="1"/>
</dbReference>
<organism evidence="7 8">
    <name type="scientific">Bombycilla garrulus</name>
    <name type="common">Bohemian waxwing</name>
    <name type="synonym">Lanius garrulus</name>
    <dbReference type="NCBI Taxonomy" id="125297"/>
    <lineage>
        <taxon>Eukaryota</taxon>
        <taxon>Metazoa</taxon>
        <taxon>Chordata</taxon>
        <taxon>Craniata</taxon>
        <taxon>Vertebrata</taxon>
        <taxon>Euteleostomi</taxon>
        <taxon>Archelosauria</taxon>
        <taxon>Archosauria</taxon>
        <taxon>Dinosauria</taxon>
        <taxon>Saurischia</taxon>
        <taxon>Theropoda</taxon>
        <taxon>Coelurosauria</taxon>
        <taxon>Aves</taxon>
        <taxon>Neognathae</taxon>
        <taxon>Neoaves</taxon>
        <taxon>Telluraves</taxon>
        <taxon>Australaves</taxon>
        <taxon>Passeriformes</taxon>
        <taxon>Bombycillidae</taxon>
        <taxon>Bombycilla</taxon>
    </lineage>
</organism>
<accession>A0A7L1MP47</accession>
<evidence type="ECO:0000256" key="3">
    <source>
        <dbReference type="ARBA" id="ARBA00022490"/>
    </source>
</evidence>
<protein>
    <submittedName>
        <fullName evidence="7">HYDIN protein</fullName>
    </submittedName>
</protein>
<keyword evidence="8" id="KW-1185">Reference proteome</keyword>
<reference evidence="7 8" key="1">
    <citation type="submission" date="2019-09" db="EMBL/GenBank/DDBJ databases">
        <title>Bird 10,000 Genomes (B10K) Project - Family phase.</title>
        <authorList>
            <person name="Zhang G."/>
        </authorList>
    </citation>
    <scope>NUCLEOTIDE SEQUENCE [LARGE SCALE GENOMIC DNA]</scope>
    <source>
        <strain evidence="7">B10K-DU-002-23</strain>
        <tissue evidence="7">Muscle</tissue>
    </source>
</reference>